<sequence length="81" mass="8966">MLQGGHDERENGAIKPVEAVSCTAEKQEPVVEAGEWETLQSVCNGHVFLSRNDVSVEAQFCPVTLHAPEYSRRQGNTDEPR</sequence>
<protein>
    <recommendedName>
        <fullName evidence="3">Transposase</fullName>
    </recommendedName>
</protein>
<organism evidence="1 2">
    <name type="scientific">Gluconobacter frateurii NRIC 0228</name>
    <dbReference type="NCBI Taxonomy" id="1307946"/>
    <lineage>
        <taxon>Bacteria</taxon>
        <taxon>Pseudomonadati</taxon>
        <taxon>Pseudomonadota</taxon>
        <taxon>Alphaproteobacteria</taxon>
        <taxon>Acetobacterales</taxon>
        <taxon>Acetobacteraceae</taxon>
        <taxon>Gluconobacter</taxon>
    </lineage>
</organism>
<dbReference type="Proteomes" id="UP001061070">
    <property type="component" value="Unassembled WGS sequence"/>
</dbReference>
<accession>A0ABQ0Q8F2</accession>
<evidence type="ECO:0000313" key="1">
    <source>
        <dbReference type="EMBL" id="GBR08908.1"/>
    </source>
</evidence>
<keyword evidence="2" id="KW-1185">Reference proteome</keyword>
<evidence type="ECO:0000313" key="2">
    <source>
        <dbReference type="Proteomes" id="UP001061070"/>
    </source>
</evidence>
<reference evidence="1" key="1">
    <citation type="submission" date="2013-04" db="EMBL/GenBank/DDBJ databases">
        <title>The genome sequencing project of 58 acetic acid bacteria.</title>
        <authorList>
            <person name="Okamoto-Kainuma A."/>
            <person name="Ishikawa M."/>
            <person name="Umino S."/>
            <person name="Koizumi Y."/>
            <person name="Shiwa Y."/>
            <person name="Yoshikawa H."/>
            <person name="Matsutani M."/>
            <person name="Matsushita K."/>
        </authorList>
    </citation>
    <scope>NUCLEOTIDE SEQUENCE</scope>
    <source>
        <strain evidence="1">NRIC 0228</strain>
    </source>
</reference>
<evidence type="ECO:0008006" key="3">
    <source>
        <dbReference type="Google" id="ProtNLM"/>
    </source>
</evidence>
<comment type="caution">
    <text evidence="1">The sequence shown here is derived from an EMBL/GenBank/DDBJ whole genome shotgun (WGS) entry which is preliminary data.</text>
</comment>
<proteinExistence type="predicted"/>
<name>A0ABQ0Q8F2_9PROT</name>
<gene>
    <name evidence="1" type="ORF">AA0228_0499</name>
</gene>
<dbReference type="EMBL" id="BAQW01000002">
    <property type="protein sequence ID" value="GBR08908.1"/>
    <property type="molecule type" value="Genomic_DNA"/>
</dbReference>